<name>F6D7E1_METPW</name>
<dbReference type="Proteomes" id="UP000009231">
    <property type="component" value="Chromosome"/>
</dbReference>
<dbReference type="EMBL" id="CP002772">
    <property type="protein sequence ID" value="AEG17083.1"/>
    <property type="molecule type" value="Genomic_DNA"/>
</dbReference>
<keyword evidence="2" id="KW-1185">Reference proteome</keyword>
<evidence type="ECO:0000313" key="2">
    <source>
        <dbReference type="Proteomes" id="UP000009231"/>
    </source>
</evidence>
<dbReference type="AlphaFoldDB" id="F6D7E1"/>
<dbReference type="GeneID" id="55592972"/>
<reference evidence="1 2" key="1">
    <citation type="journal article" date="2014" name="Int. J. Syst. Evol. Microbiol.">
        <title>Methanobacterium paludis sp. nov. and a novel strain of Methanobacterium lacus isolated from northern peatlands.</title>
        <authorList>
            <person name="Cadillo-Quiroz H."/>
            <person name="Brauer S.L."/>
            <person name="Goodson N."/>
            <person name="Yavitt J.B."/>
            <person name="Zinder S.H."/>
        </authorList>
    </citation>
    <scope>NUCLEOTIDE SEQUENCE [LARGE SCALE GENOMIC DNA]</scope>
    <source>
        <strain evidence="2">DSM 25820 / JCM 18151 / SWAN1</strain>
    </source>
</reference>
<dbReference type="eggNOG" id="arCOG10839">
    <property type="taxonomic scope" value="Archaea"/>
</dbReference>
<dbReference type="HOGENOM" id="CLU_3057126_0_0_2"/>
<protein>
    <submittedName>
        <fullName evidence="1">Uncharacterized protein</fullName>
    </submittedName>
</protein>
<evidence type="ECO:0000313" key="1">
    <source>
        <dbReference type="EMBL" id="AEG17083.1"/>
    </source>
</evidence>
<dbReference type="KEGG" id="mew:MSWAN_0035"/>
<gene>
    <name evidence="1" type="ordered locus">MSWAN_0035</name>
</gene>
<proteinExistence type="predicted"/>
<organism evidence="1 2">
    <name type="scientific">Methanobacterium paludis (strain DSM 25820 / JCM 18151 / SWAN1)</name>
    <dbReference type="NCBI Taxonomy" id="868131"/>
    <lineage>
        <taxon>Archaea</taxon>
        <taxon>Methanobacteriati</taxon>
        <taxon>Methanobacteriota</taxon>
        <taxon>Methanomada group</taxon>
        <taxon>Methanobacteria</taxon>
        <taxon>Methanobacteriales</taxon>
        <taxon>Methanobacteriaceae</taxon>
        <taxon>Methanobacterium</taxon>
    </lineage>
</organism>
<accession>F6D7E1</accession>
<sequence length="53" mass="6543">MYQEKIYRTDVLNKMGHVFERFRFVIRSRSLSKEQMKTIDYHLSEIMKVLNEC</sequence>
<dbReference type="OrthoDB" id="70365at2157"/>
<dbReference type="RefSeq" id="WP_013824585.1">
    <property type="nucleotide sequence ID" value="NC_015574.1"/>
</dbReference>
<dbReference type="STRING" id="868131.MSWAN_0035"/>